<name>A0AAD6RVV5_9AGAR</name>
<protein>
    <recommendedName>
        <fullName evidence="2">Mug135-like C-terminal domain-containing protein</fullName>
    </recommendedName>
</protein>
<evidence type="ECO:0000313" key="4">
    <source>
        <dbReference type="Proteomes" id="UP001218188"/>
    </source>
</evidence>
<accession>A0AAD6RVV5</accession>
<comment type="caution">
    <text evidence="3">The sequence shown here is derived from an EMBL/GenBank/DDBJ whole genome shotgun (WGS) entry which is preliminary data.</text>
</comment>
<organism evidence="3 4">
    <name type="scientific">Mycena alexandri</name>
    <dbReference type="NCBI Taxonomy" id="1745969"/>
    <lineage>
        <taxon>Eukaryota</taxon>
        <taxon>Fungi</taxon>
        <taxon>Dikarya</taxon>
        <taxon>Basidiomycota</taxon>
        <taxon>Agaricomycotina</taxon>
        <taxon>Agaricomycetes</taxon>
        <taxon>Agaricomycetidae</taxon>
        <taxon>Agaricales</taxon>
        <taxon>Marasmiineae</taxon>
        <taxon>Mycenaceae</taxon>
        <taxon>Mycena</taxon>
    </lineage>
</organism>
<evidence type="ECO:0000259" key="2">
    <source>
        <dbReference type="Pfam" id="PF08593"/>
    </source>
</evidence>
<comment type="similarity">
    <text evidence="1">Belongs to the UPF0612 family.</text>
</comment>
<dbReference type="Proteomes" id="UP001218188">
    <property type="component" value="Unassembled WGS sequence"/>
</dbReference>
<dbReference type="Pfam" id="PF08593">
    <property type="entry name" value="Mug135_C"/>
    <property type="match status" value="1"/>
</dbReference>
<dbReference type="InterPro" id="IPR013902">
    <property type="entry name" value="Mug135-like_C"/>
</dbReference>
<gene>
    <name evidence="3" type="ORF">C8F04DRAFT_704869</name>
</gene>
<dbReference type="AlphaFoldDB" id="A0AAD6RVV5"/>
<proteinExistence type="inferred from homology"/>
<sequence length="208" mass="21800">MPIAIPNLPQSLQGVVPPLNLNDPPTRAELGLVTNLVNHAGIQRHTNLITDDDLGKVFSLQQEVYTAYAAAVATAVAAAVGPAVTAAVGPAVTAAVGPAVTAALGPVLQRLDMMDIKLNKALAFAAVAHNRYQGDGNLLHRPFEIVPFTNGSMPPATLPALVNITIIRNLNDADARAYYRGYGGPQGHLTIAVKKEFVRVAIGCMVDL</sequence>
<reference evidence="3" key="1">
    <citation type="submission" date="2023-03" db="EMBL/GenBank/DDBJ databases">
        <title>Massive genome expansion in bonnet fungi (Mycena s.s.) driven by repeated elements and novel gene families across ecological guilds.</title>
        <authorList>
            <consortium name="Lawrence Berkeley National Laboratory"/>
            <person name="Harder C.B."/>
            <person name="Miyauchi S."/>
            <person name="Viragh M."/>
            <person name="Kuo A."/>
            <person name="Thoen E."/>
            <person name="Andreopoulos B."/>
            <person name="Lu D."/>
            <person name="Skrede I."/>
            <person name="Drula E."/>
            <person name="Henrissat B."/>
            <person name="Morin E."/>
            <person name="Kohler A."/>
            <person name="Barry K."/>
            <person name="LaButti K."/>
            <person name="Morin E."/>
            <person name="Salamov A."/>
            <person name="Lipzen A."/>
            <person name="Mereny Z."/>
            <person name="Hegedus B."/>
            <person name="Baldrian P."/>
            <person name="Stursova M."/>
            <person name="Weitz H."/>
            <person name="Taylor A."/>
            <person name="Grigoriev I.V."/>
            <person name="Nagy L.G."/>
            <person name="Martin F."/>
            <person name="Kauserud H."/>
        </authorList>
    </citation>
    <scope>NUCLEOTIDE SEQUENCE</scope>
    <source>
        <strain evidence="3">CBHHK200</strain>
    </source>
</reference>
<dbReference type="EMBL" id="JARJCM010000827">
    <property type="protein sequence ID" value="KAJ7015842.1"/>
    <property type="molecule type" value="Genomic_DNA"/>
</dbReference>
<feature type="domain" description="Mug135-like C-terminal" evidence="2">
    <location>
        <begin position="128"/>
        <end position="205"/>
    </location>
</feature>
<evidence type="ECO:0000256" key="1">
    <source>
        <dbReference type="ARBA" id="ARBA00005788"/>
    </source>
</evidence>
<evidence type="ECO:0000313" key="3">
    <source>
        <dbReference type="EMBL" id="KAJ7015842.1"/>
    </source>
</evidence>
<keyword evidence="4" id="KW-1185">Reference proteome</keyword>